<evidence type="ECO:0000313" key="2">
    <source>
        <dbReference type="Proteomes" id="UP000197679"/>
    </source>
</evidence>
<protein>
    <submittedName>
        <fullName evidence="1">Uncharacterized protein</fullName>
    </submittedName>
</protein>
<keyword evidence="2" id="KW-1185">Reference proteome</keyword>
<organism evidence="1 2">
    <name type="scientific">Candidatus Mancarchaeum acidiphilum</name>
    <dbReference type="NCBI Taxonomy" id="1920749"/>
    <lineage>
        <taxon>Archaea</taxon>
        <taxon>Candidatus Micrarchaeota</taxon>
        <taxon>Candidatus Mancarchaeum</taxon>
    </lineage>
</organism>
<sequence length="154" mass="17842">MMSIDSDSDFRKYLHTSKNTKKEATILRINTYMKEDLEKFYNSSEELVGLNEKLIHITGVDDPLELVKSEIIKKSEDSIYNSYGTITNKLRFDNDYGKSELVKDLKNARRNTSEVISKLDLSINEGNSKLLSVHPKVMRKKPKEKTKDYSIWMG</sequence>
<dbReference type="Proteomes" id="UP000197679">
    <property type="component" value="Chromosome"/>
</dbReference>
<dbReference type="RefSeq" id="WP_124216923.1">
    <property type="nucleotide sequence ID" value="NZ_CP019964.1"/>
</dbReference>
<name>A0A218NNZ2_9ARCH</name>
<reference evidence="1 2" key="1">
    <citation type="journal article" date="2017" name="Nat. Commun.">
        <title>'ARMAN' archaea depend on association with euryarchaeal host in culture and in situ.</title>
        <authorList>
            <person name="Golyshina O."/>
            <person name="Toshchakov S."/>
            <person name="Makarova K."/>
            <person name="Gavrilov S."/>
            <person name="Korzhenkov A."/>
            <person name="La Cono V."/>
            <person name="Arcadi E."/>
            <person name="Nechitaylo T."/>
            <person name="Ferrer M."/>
            <person name="Kublanov I."/>
            <person name="Wolf Y."/>
            <person name="Yakimov M."/>
            <person name="Golyshin P."/>
            <person name="Slesarev A."/>
            <person name="Kozyavkin S."/>
        </authorList>
    </citation>
    <scope>NUCLEOTIDE SEQUENCE [LARGE SCALE GENOMIC DNA]</scope>
    <source>
        <strain evidence="1 2">Mia14</strain>
    </source>
</reference>
<dbReference type="EMBL" id="CP019964">
    <property type="protein sequence ID" value="ASI14199.1"/>
    <property type="molecule type" value="Genomic_DNA"/>
</dbReference>
<proteinExistence type="predicted"/>
<dbReference type="AlphaFoldDB" id="A0A218NNZ2"/>
<dbReference type="KEGG" id="marh:Mia14_0926"/>
<dbReference type="GeneID" id="33314463"/>
<gene>
    <name evidence="1" type="ORF">Mia14_0926</name>
</gene>
<evidence type="ECO:0000313" key="1">
    <source>
        <dbReference type="EMBL" id="ASI14199.1"/>
    </source>
</evidence>
<accession>A0A218NNZ2</accession>